<dbReference type="PROSITE" id="PS50181">
    <property type="entry name" value="FBOX"/>
    <property type="match status" value="1"/>
</dbReference>
<dbReference type="Pfam" id="PF00646">
    <property type="entry name" value="F-box"/>
    <property type="match status" value="1"/>
</dbReference>
<name>A0AAU9N9K1_9ASTR</name>
<dbReference type="SMART" id="SM00256">
    <property type="entry name" value="FBOX"/>
    <property type="match status" value="1"/>
</dbReference>
<keyword evidence="3" id="KW-1185">Reference proteome</keyword>
<dbReference type="CDD" id="cd22157">
    <property type="entry name" value="F-box_AtFBW1-like"/>
    <property type="match status" value="1"/>
</dbReference>
<evidence type="ECO:0000313" key="2">
    <source>
        <dbReference type="EMBL" id="CAH1435487.1"/>
    </source>
</evidence>
<evidence type="ECO:0000259" key="1">
    <source>
        <dbReference type="PROSITE" id="PS50181"/>
    </source>
</evidence>
<evidence type="ECO:0000313" key="3">
    <source>
        <dbReference type="Proteomes" id="UP001157418"/>
    </source>
</evidence>
<accession>A0AAU9N9K1</accession>
<dbReference type="InterPro" id="IPR017451">
    <property type="entry name" value="F-box-assoc_interact_dom"/>
</dbReference>
<dbReference type="PANTHER" id="PTHR31672">
    <property type="entry name" value="BNACNNG10540D PROTEIN"/>
    <property type="match status" value="1"/>
</dbReference>
<dbReference type="InterPro" id="IPR050796">
    <property type="entry name" value="SCF_F-box_component"/>
</dbReference>
<dbReference type="NCBIfam" id="TIGR01640">
    <property type="entry name" value="F_box_assoc_1"/>
    <property type="match status" value="1"/>
</dbReference>
<dbReference type="InterPro" id="IPR036047">
    <property type="entry name" value="F-box-like_dom_sf"/>
</dbReference>
<dbReference type="Pfam" id="PF07734">
    <property type="entry name" value="FBA_1"/>
    <property type="match status" value="1"/>
</dbReference>
<organism evidence="2 3">
    <name type="scientific">Lactuca virosa</name>
    <dbReference type="NCBI Taxonomy" id="75947"/>
    <lineage>
        <taxon>Eukaryota</taxon>
        <taxon>Viridiplantae</taxon>
        <taxon>Streptophyta</taxon>
        <taxon>Embryophyta</taxon>
        <taxon>Tracheophyta</taxon>
        <taxon>Spermatophyta</taxon>
        <taxon>Magnoliopsida</taxon>
        <taxon>eudicotyledons</taxon>
        <taxon>Gunneridae</taxon>
        <taxon>Pentapetalae</taxon>
        <taxon>asterids</taxon>
        <taxon>campanulids</taxon>
        <taxon>Asterales</taxon>
        <taxon>Asteraceae</taxon>
        <taxon>Cichorioideae</taxon>
        <taxon>Cichorieae</taxon>
        <taxon>Lactucinae</taxon>
        <taxon>Lactuca</taxon>
    </lineage>
</organism>
<dbReference type="PANTHER" id="PTHR31672:SF10">
    <property type="entry name" value="F-BOX DOMAIN-CONTAINING PROTEIN"/>
    <property type="match status" value="1"/>
</dbReference>
<dbReference type="EMBL" id="CAKMRJ010004445">
    <property type="protein sequence ID" value="CAH1435487.1"/>
    <property type="molecule type" value="Genomic_DNA"/>
</dbReference>
<dbReference type="InterPro" id="IPR006527">
    <property type="entry name" value="F-box-assoc_dom_typ1"/>
</dbReference>
<proteinExistence type="predicted"/>
<dbReference type="InterPro" id="IPR001810">
    <property type="entry name" value="F-box_dom"/>
</dbReference>
<reference evidence="2 3" key="1">
    <citation type="submission" date="2022-01" db="EMBL/GenBank/DDBJ databases">
        <authorList>
            <person name="Xiong W."/>
            <person name="Schranz E."/>
        </authorList>
    </citation>
    <scope>NUCLEOTIDE SEQUENCE [LARGE SCALE GENOMIC DNA]</scope>
</reference>
<dbReference type="Gene3D" id="1.20.1280.50">
    <property type="match status" value="1"/>
</dbReference>
<comment type="caution">
    <text evidence="2">The sequence shown here is derived from an EMBL/GenBank/DDBJ whole genome shotgun (WGS) entry which is preliminary data.</text>
</comment>
<dbReference type="SUPFAM" id="SSF81383">
    <property type="entry name" value="F-box domain"/>
    <property type="match status" value="1"/>
</dbReference>
<protein>
    <recommendedName>
        <fullName evidence="1">F-box domain-containing protein</fullName>
    </recommendedName>
</protein>
<sequence>MSDRIPFHIQEEIMKRLPVKSLVQFRSVCKEWKSLIDNSKFIAVHSVTQQQHLLLRYEDPVEKSENYVSFVDDDTFPQRRFVHTLPLSVKLLLGSTIVGSSYGLLCFRGHSGKREDLWTKLETETVVLWNPSIRKTITIPMPNKFNKDHETDLGFGVCPVTIDPKIVEITQFHKTSYHCEAKVYTVSSGKWRNLTSNLPSKQFRIFWAQVVVDRFIYWCAFDPMTIENELPNHNFIMLFDITNENFGVVELPDRLRRHSPSQLCISKVRESLVMLEYDSFVKRACGVWMMENGVEKSFTKRFTVMDPPYWSKSITTLGFRKSGQPIMELENAHEQSELVVYEPYAERFDDIGIYAITESFVVNSYIETLVLLG</sequence>
<gene>
    <name evidence="2" type="ORF">LVIROSA_LOCUS21926</name>
</gene>
<feature type="domain" description="F-box" evidence="1">
    <location>
        <begin position="1"/>
        <end position="45"/>
    </location>
</feature>
<dbReference type="AlphaFoldDB" id="A0AAU9N9K1"/>
<dbReference type="Proteomes" id="UP001157418">
    <property type="component" value="Unassembled WGS sequence"/>
</dbReference>